<name>A0A2M7B6B6_9BACT</name>
<comment type="caution">
    <text evidence="1">The sequence shown here is derived from an EMBL/GenBank/DDBJ whole genome shotgun (WGS) entry which is preliminary data.</text>
</comment>
<sequence length="88" mass="10193">MITHILVFLVARVQAQYKAENRNGDKFLKGLTNWFKLCYFKLKVRNLKNTSAKLVIRRQNDEEKNSCFDVISSMLAHNSARNTEDNSG</sequence>
<reference evidence="2" key="1">
    <citation type="submission" date="2017-09" db="EMBL/GenBank/DDBJ databases">
        <title>Depth-based differentiation of microbial function through sediment-hosted aquifers and enrichment of novel symbionts in the deep terrestrial subsurface.</title>
        <authorList>
            <person name="Probst A.J."/>
            <person name="Ladd B."/>
            <person name="Jarett J.K."/>
            <person name="Geller-Mcgrath D.E."/>
            <person name="Sieber C.M.K."/>
            <person name="Emerson J.B."/>
            <person name="Anantharaman K."/>
            <person name="Thomas B.C."/>
            <person name="Malmstrom R."/>
            <person name="Stieglmeier M."/>
            <person name="Klingl A."/>
            <person name="Woyke T."/>
            <person name="Ryan C.M."/>
            <person name="Banfield J.F."/>
        </authorList>
    </citation>
    <scope>NUCLEOTIDE SEQUENCE [LARGE SCALE GENOMIC DNA]</scope>
</reference>
<evidence type="ECO:0000313" key="1">
    <source>
        <dbReference type="EMBL" id="PIU98653.1"/>
    </source>
</evidence>
<protein>
    <submittedName>
        <fullName evidence="1">Uncharacterized protein</fullName>
    </submittedName>
</protein>
<dbReference type="AlphaFoldDB" id="A0A2M7B6B6"/>
<dbReference type="EMBL" id="PEVJ01000008">
    <property type="protein sequence ID" value="PIU98653.1"/>
    <property type="molecule type" value="Genomic_DNA"/>
</dbReference>
<dbReference type="Proteomes" id="UP000228949">
    <property type="component" value="Unassembled WGS sequence"/>
</dbReference>
<evidence type="ECO:0000313" key="2">
    <source>
        <dbReference type="Proteomes" id="UP000228949"/>
    </source>
</evidence>
<organism evidence="1 2">
    <name type="scientific">Candidatus Wolfebacteria bacterium CG03_land_8_20_14_0_80_40_12</name>
    <dbReference type="NCBI Taxonomy" id="1975069"/>
    <lineage>
        <taxon>Bacteria</taxon>
        <taxon>Candidatus Wolfeibacteriota</taxon>
    </lineage>
</organism>
<proteinExistence type="predicted"/>
<accession>A0A2M7B6B6</accession>
<gene>
    <name evidence="1" type="ORF">COS61_00255</name>
</gene>